<dbReference type="EMBL" id="JAKOGI010000227">
    <property type="protein sequence ID" value="KAJ8439208.1"/>
    <property type="molecule type" value="Genomic_DNA"/>
</dbReference>
<evidence type="ECO:0000256" key="7">
    <source>
        <dbReference type="SAM" id="MobiDB-lite"/>
    </source>
</evidence>
<evidence type="ECO:0000256" key="5">
    <source>
        <dbReference type="PROSITE-ProRule" id="PRU00325"/>
    </source>
</evidence>
<evidence type="ECO:0000313" key="10">
    <source>
        <dbReference type="Proteomes" id="UP001153076"/>
    </source>
</evidence>
<evidence type="ECO:0000259" key="8">
    <source>
        <dbReference type="PROSITE" id="PS50966"/>
    </source>
</evidence>
<gene>
    <name evidence="9" type="ORF">Cgig2_003421</name>
</gene>
<dbReference type="PANTHER" id="PTHR31669">
    <property type="entry name" value="PROTEIN FAR1-RELATED SEQUENCE 10-RELATED"/>
    <property type="match status" value="1"/>
</dbReference>
<dbReference type="Pfam" id="PF10551">
    <property type="entry name" value="MULE"/>
    <property type="match status" value="1"/>
</dbReference>
<evidence type="ECO:0000256" key="4">
    <source>
        <dbReference type="ARBA" id="ARBA00022833"/>
    </source>
</evidence>
<evidence type="ECO:0000256" key="1">
    <source>
        <dbReference type="ARBA" id="ARBA00005889"/>
    </source>
</evidence>
<evidence type="ECO:0000313" key="9">
    <source>
        <dbReference type="EMBL" id="KAJ8439208.1"/>
    </source>
</evidence>
<evidence type="ECO:0000256" key="3">
    <source>
        <dbReference type="ARBA" id="ARBA00022771"/>
    </source>
</evidence>
<protein>
    <recommendedName>
        <fullName evidence="6">Protein FAR1-RELATED SEQUENCE</fullName>
    </recommendedName>
</protein>
<dbReference type="GO" id="GO:0006355">
    <property type="term" value="P:regulation of DNA-templated transcription"/>
    <property type="evidence" value="ECO:0007669"/>
    <property type="project" value="UniProtKB-UniRule"/>
</dbReference>
<dbReference type="InterPro" id="IPR007527">
    <property type="entry name" value="Znf_SWIM"/>
</dbReference>
<dbReference type="InterPro" id="IPR031052">
    <property type="entry name" value="FHY3/FAR1"/>
</dbReference>
<evidence type="ECO:0000256" key="6">
    <source>
        <dbReference type="RuleBase" id="RU367018"/>
    </source>
</evidence>
<comment type="function">
    <text evidence="6">Putative transcription activator involved in regulating light control of development.</text>
</comment>
<dbReference type="Pfam" id="PF04434">
    <property type="entry name" value="SWIM"/>
    <property type="match status" value="1"/>
</dbReference>
<sequence length="411" mass="48470">MRITLRKSFEIFLEEWHVPDLVVSHDHLLLPPEQVRLLPSYRHISEEDKKQIIRVIELEKQLKHGGLPFFQKDVHNFLKKIHQGNMESDGMDLLEHCKRAKEEDSRFQYAFCIFVILMKKLPKTIITDQDPWITQAIAMEMPLAKDTFCIWHITAKFSSWFTSVLRNHYPSWCATFYRLYKLNKEIGQIQLRHTMLDTCRGSSLRTLSQLEDLAYKVLTKFSFKKFQEELGRKSQYKVHDKTDMVYMVDYYKDPHAERHKVFWNVDLVTCSCKHVEFWGILCRHVLTVFIHKDCFEISARYLPLHWCCDEFHSVDAISMHSEEQTIPSNTNASTSVYEFVRCPPISTTKGRPKSKRSRGGKELAKQTKSCRLCKRSGHNITTCSDKENSDVINFRQLIQTRGRRLSKDLKT</sequence>
<feature type="domain" description="SWIM-type" evidence="8">
    <location>
        <begin position="246"/>
        <end position="293"/>
    </location>
</feature>
<comment type="similarity">
    <text evidence="1 6">Belongs to the FHY3/FAR1 family.</text>
</comment>
<dbReference type="OrthoDB" id="1422294at2759"/>
<dbReference type="GO" id="GO:0008270">
    <property type="term" value="F:zinc ion binding"/>
    <property type="evidence" value="ECO:0007669"/>
    <property type="project" value="UniProtKB-UniRule"/>
</dbReference>
<dbReference type="InterPro" id="IPR006564">
    <property type="entry name" value="Znf_PMZ"/>
</dbReference>
<dbReference type="Proteomes" id="UP001153076">
    <property type="component" value="Unassembled WGS sequence"/>
</dbReference>
<keyword evidence="6" id="KW-0539">Nucleus</keyword>
<keyword evidence="4 6" id="KW-0862">Zinc</keyword>
<reference evidence="9" key="1">
    <citation type="submission" date="2022-04" db="EMBL/GenBank/DDBJ databases">
        <title>Carnegiea gigantea Genome sequencing and assembly v2.</title>
        <authorList>
            <person name="Copetti D."/>
            <person name="Sanderson M.J."/>
            <person name="Burquez A."/>
            <person name="Wojciechowski M.F."/>
        </authorList>
    </citation>
    <scope>NUCLEOTIDE SEQUENCE</scope>
    <source>
        <strain evidence="9">SGP5-SGP5p</strain>
        <tissue evidence="9">Aerial part</tissue>
    </source>
</reference>
<dbReference type="PANTHER" id="PTHR31669:SF263">
    <property type="entry name" value="PROTEIN FAR1-RELATED SEQUENCE"/>
    <property type="match status" value="1"/>
</dbReference>
<dbReference type="InterPro" id="IPR018289">
    <property type="entry name" value="MULE_transposase_dom"/>
</dbReference>
<keyword evidence="10" id="KW-1185">Reference proteome</keyword>
<comment type="subcellular location">
    <subcellularLocation>
        <location evidence="6">Nucleus</location>
    </subcellularLocation>
</comment>
<organism evidence="9 10">
    <name type="scientific">Carnegiea gigantea</name>
    <dbReference type="NCBI Taxonomy" id="171969"/>
    <lineage>
        <taxon>Eukaryota</taxon>
        <taxon>Viridiplantae</taxon>
        <taxon>Streptophyta</taxon>
        <taxon>Embryophyta</taxon>
        <taxon>Tracheophyta</taxon>
        <taxon>Spermatophyta</taxon>
        <taxon>Magnoliopsida</taxon>
        <taxon>eudicotyledons</taxon>
        <taxon>Gunneridae</taxon>
        <taxon>Pentapetalae</taxon>
        <taxon>Caryophyllales</taxon>
        <taxon>Cactineae</taxon>
        <taxon>Cactaceae</taxon>
        <taxon>Cactoideae</taxon>
        <taxon>Echinocereeae</taxon>
        <taxon>Carnegiea</taxon>
    </lineage>
</organism>
<dbReference type="Pfam" id="PF26175">
    <property type="entry name" value="HTH_FAR1"/>
    <property type="match status" value="1"/>
</dbReference>
<keyword evidence="2 6" id="KW-0479">Metal-binding</keyword>
<feature type="region of interest" description="Disordered" evidence="7">
    <location>
        <begin position="344"/>
        <end position="363"/>
    </location>
</feature>
<dbReference type="SMART" id="SM00575">
    <property type="entry name" value="ZnF_PMZ"/>
    <property type="match status" value="1"/>
</dbReference>
<dbReference type="AlphaFoldDB" id="A0A9Q1K9E9"/>
<name>A0A9Q1K9E9_9CARY</name>
<comment type="caution">
    <text evidence="9">The sequence shown here is derived from an EMBL/GenBank/DDBJ whole genome shotgun (WGS) entry which is preliminary data.</text>
</comment>
<dbReference type="PROSITE" id="PS50966">
    <property type="entry name" value="ZF_SWIM"/>
    <property type="match status" value="1"/>
</dbReference>
<dbReference type="InterPro" id="IPR058778">
    <property type="entry name" value="HTH_FAR1-11-like"/>
</dbReference>
<keyword evidence="3 5" id="KW-0863">Zinc-finger</keyword>
<evidence type="ECO:0000256" key="2">
    <source>
        <dbReference type="ARBA" id="ARBA00022723"/>
    </source>
</evidence>
<proteinExistence type="inferred from homology"/>
<accession>A0A9Q1K9E9</accession>
<dbReference type="GO" id="GO:0005634">
    <property type="term" value="C:nucleus"/>
    <property type="evidence" value="ECO:0007669"/>
    <property type="project" value="UniProtKB-SubCell"/>
</dbReference>